<sequence>MKTLIGFAVLSVAASALAAPPRVSDGRLVDEHGMTLYVFGGQGAPDAKSCEGDCARNFPPALAGPDDKATGSLQFLARGNGERQWTYGGKPLYRGMMDKKPGDRAGDGLNTVWHSIQAR</sequence>
<dbReference type="Pfam" id="PF03640">
    <property type="entry name" value="Lipoprotein_15"/>
    <property type="match status" value="1"/>
</dbReference>
<accession>A0A658R3K6</accession>
<organism evidence="2 3">
    <name type="scientific">Caballeronia concitans</name>
    <dbReference type="NCBI Taxonomy" id="1777133"/>
    <lineage>
        <taxon>Bacteria</taxon>
        <taxon>Pseudomonadati</taxon>
        <taxon>Pseudomonadota</taxon>
        <taxon>Betaproteobacteria</taxon>
        <taxon>Burkholderiales</taxon>
        <taxon>Burkholderiaceae</taxon>
        <taxon>Caballeronia</taxon>
    </lineage>
</organism>
<gene>
    <name evidence="2" type="ORF">AWB72_04945</name>
</gene>
<dbReference type="PANTHER" id="PTHR39335">
    <property type="entry name" value="BLL4220 PROTEIN"/>
    <property type="match status" value="1"/>
</dbReference>
<dbReference type="EMBL" id="FCNV02000014">
    <property type="protein sequence ID" value="SAL47250.1"/>
    <property type="molecule type" value="Genomic_DNA"/>
</dbReference>
<reference evidence="2 3" key="1">
    <citation type="submission" date="2016-01" db="EMBL/GenBank/DDBJ databases">
        <authorList>
            <person name="Peeters C."/>
        </authorList>
    </citation>
    <scope>NUCLEOTIDE SEQUENCE [LARGE SCALE GENOMIC DNA]</scope>
    <source>
        <strain evidence="2">LMG 29315</strain>
    </source>
</reference>
<name>A0A658R3K6_9BURK</name>
<evidence type="ECO:0000313" key="2">
    <source>
        <dbReference type="EMBL" id="SAL47250.1"/>
    </source>
</evidence>
<feature type="chain" id="PRO_5024805036" evidence="1">
    <location>
        <begin position="19"/>
        <end position="119"/>
    </location>
</feature>
<comment type="caution">
    <text evidence="2">The sequence shown here is derived from an EMBL/GenBank/DDBJ whole genome shotgun (WGS) entry which is preliminary data.</text>
</comment>
<keyword evidence="1" id="KW-0732">Signal</keyword>
<dbReference type="GO" id="GO:0043448">
    <property type="term" value="P:alkane catabolic process"/>
    <property type="evidence" value="ECO:0007669"/>
    <property type="project" value="TreeGrafter"/>
</dbReference>
<keyword evidence="3" id="KW-1185">Reference proteome</keyword>
<keyword evidence="2" id="KW-0449">Lipoprotein</keyword>
<evidence type="ECO:0000313" key="3">
    <source>
        <dbReference type="Proteomes" id="UP000198263"/>
    </source>
</evidence>
<evidence type="ECO:0000256" key="1">
    <source>
        <dbReference type="SAM" id="SignalP"/>
    </source>
</evidence>
<dbReference type="PANTHER" id="PTHR39335:SF1">
    <property type="entry name" value="BLL4220 PROTEIN"/>
    <property type="match status" value="1"/>
</dbReference>
<feature type="signal peptide" evidence="1">
    <location>
        <begin position="1"/>
        <end position="18"/>
    </location>
</feature>
<dbReference type="OrthoDB" id="9800666at2"/>
<dbReference type="AlphaFoldDB" id="A0A658R3K6"/>
<proteinExistence type="predicted"/>
<dbReference type="InterPro" id="IPR005297">
    <property type="entry name" value="Lipoprotein_repeat"/>
</dbReference>
<dbReference type="Proteomes" id="UP000198263">
    <property type="component" value="Unassembled WGS sequence"/>
</dbReference>
<protein>
    <submittedName>
        <fullName evidence="2">Lipoprotein</fullName>
    </submittedName>
</protein>